<dbReference type="CDD" id="cd06173">
    <property type="entry name" value="MFS_MefA_like"/>
    <property type="match status" value="1"/>
</dbReference>
<dbReference type="Proteomes" id="UP000006960">
    <property type="component" value="Unassembled WGS sequence"/>
</dbReference>
<dbReference type="PANTHER" id="PTHR43266">
    <property type="entry name" value="MACROLIDE-EFFLUX PROTEIN"/>
    <property type="match status" value="1"/>
</dbReference>
<dbReference type="AlphaFoldDB" id="J8I7D6"/>
<dbReference type="InterPro" id="IPR001958">
    <property type="entry name" value="Tet-R_TetA/multi-R_MdtG-like"/>
</dbReference>
<evidence type="ECO:0000313" key="8">
    <source>
        <dbReference type="EMBL" id="EJR35728.1"/>
    </source>
</evidence>
<evidence type="ECO:0008006" key="10">
    <source>
        <dbReference type="Google" id="ProtNLM"/>
    </source>
</evidence>
<dbReference type="SUPFAM" id="SSF103473">
    <property type="entry name" value="MFS general substrate transporter"/>
    <property type="match status" value="1"/>
</dbReference>
<keyword evidence="6 7" id="KW-0472">Membrane</keyword>
<dbReference type="InterPro" id="IPR036259">
    <property type="entry name" value="MFS_trans_sf"/>
</dbReference>
<name>J8I7D6_BACCE</name>
<dbReference type="EMBL" id="AHEU01000008">
    <property type="protein sequence ID" value="EJR35728.1"/>
    <property type="molecule type" value="Genomic_DNA"/>
</dbReference>
<keyword evidence="3" id="KW-1003">Cell membrane</keyword>
<feature type="transmembrane region" description="Helical" evidence="7">
    <location>
        <begin position="47"/>
        <end position="69"/>
    </location>
</feature>
<evidence type="ECO:0000313" key="9">
    <source>
        <dbReference type="Proteomes" id="UP000006960"/>
    </source>
</evidence>
<feature type="transmembrane region" description="Helical" evidence="7">
    <location>
        <begin position="261"/>
        <end position="279"/>
    </location>
</feature>
<dbReference type="HOGENOM" id="CLU_034180_15_3_9"/>
<dbReference type="GO" id="GO:0022857">
    <property type="term" value="F:transmembrane transporter activity"/>
    <property type="evidence" value="ECO:0007669"/>
    <property type="project" value="InterPro"/>
</dbReference>
<feature type="transmembrane region" description="Helical" evidence="7">
    <location>
        <begin position="286"/>
        <end position="307"/>
    </location>
</feature>
<feature type="transmembrane region" description="Helical" evidence="7">
    <location>
        <begin position="223"/>
        <end position="241"/>
    </location>
</feature>
<evidence type="ECO:0000256" key="2">
    <source>
        <dbReference type="ARBA" id="ARBA00022448"/>
    </source>
</evidence>
<feature type="transmembrane region" description="Helical" evidence="7">
    <location>
        <begin position="12"/>
        <end position="35"/>
    </location>
</feature>
<reference evidence="8 9" key="1">
    <citation type="submission" date="2012-04" db="EMBL/GenBank/DDBJ databases">
        <title>The Genome Sequence of Bacillus cereus VD048.</title>
        <authorList>
            <consortium name="The Broad Institute Genome Sequencing Platform"/>
            <consortium name="The Broad Institute Genome Sequencing Center for Infectious Disease"/>
            <person name="Feldgarden M."/>
            <person name="Van der Auwera G.A."/>
            <person name="Mahillon J."/>
            <person name="Duprez V."/>
            <person name="Timmery S."/>
            <person name="Mattelet C."/>
            <person name="Dierick K."/>
            <person name="Sun M."/>
            <person name="Yu Z."/>
            <person name="Zhu L."/>
            <person name="Hu X."/>
            <person name="Shank E.B."/>
            <person name="Swiecicka I."/>
            <person name="Hansen B.M."/>
            <person name="Andrup L."/>
            <person name="Young S.K."/>
            <person name="Zeng Q."/>
            <person name="Gargeya S."/>
            <person name="Fitzgerald M."/>
            <person name="Haas B."/>
            <person name="Abouelleil A."/>
            <person name="Alvarado L."/>
            <person name="Arachchi H.M."/>
            <person name="Berlin A."/>
            <person name="Chapman S.B."/>
            <person name="Goldberg J."/>
            <person name="Griggs A."/>
            <person name="Gujja S."/>
            <person name="Hansen M."/>
            <person name="Howarth C."/>
            <person name="Imamovic A."/>
            <person name="Larimer J."/>
            <person name="McCowen C."/>
            <person name="Montmayeur A."/>
            <person name="Murphy C."/>
            <person name="Neiman D."/>
            <person name="Pearson M."/>
            <person name="Priest M."/>
            <person name="Roberts A."/>
            <person name="Saif S."/>
            <person name="Shea T."/>
            <person name="Sisk P."/>
            <person name="Sykes S."/>
            <person name="Wortman J."/>
            <person name="Nusbaum C."/>
            <person name="Birren B."/>
        </authorList>
    </citation>
    <scope>NUCLEOTIDE SEQUENCE [LARGE SCALE GENOMIC DNA]</scope>
    <source>
        <strain evidence="8 9">VD048</strain>
    </source>
</reference>
<evidence type="ECO:0000256" key="5">
    <source>
        <dbReference type="ARBA" id="ARBA00022989"/>
    </source>
</evidence>
<dbReference type="PRINTS" id="PR01035">
    <property type="entry name" value="TCRTETA"/>
</dbReference>
<dbReference type="GO" id="GO:0005886">
    <property type="term" value="C:plasma membrane"/>
    <property type="evidence" value="ECO:0007669"/>
    <property type="project" value="UniProtKB-SubCell"/>
</dbReference>
<keyword evidence="2" id="KW-0813">Transport</keyword>
<evidence type="ECO:0000256" key="7">
    <source>
        <dbReference type="SAM" id="Phobius"/>
    </source>
</evidence>
<gene>
    <name evidence="8" type="ORF">IIG_01416</name>
</gene>
<feature type="transmembrane region" description="Helical" evidence="7">
    <location>
        <begin position="381"/>
        <end position="399"/>
    </location>
</feature>
<dbReference type="Pfam" id="PF07690">
    <property type="entry name" value="MFS_1"/>
    <property type="match status" value="1"/>
</dbReference>
<dbReference type="PANTHER" id="PTHR43266:SF2">
    <property type="entry name" value="MAJOR FACILITATOR SUPERFAMILY (MFS) PROFILE DOMAIN-CONTAINING PROTEIN"/>
    <property type="match status" value="1"/>
</dbReference>
<proteinExistence type="predicted"/>
<organism evidence="8 9">
    <name type="scientific">Bacillus cereus VD048</name>
    <dbReference type="NCBI Taxonomy" id="1053226"/>
    <lineage>
        <taxon>Bacteria</taxon>
        <taxon>Bacillati</taxon>
        <taxon>Bacillota</taxon>
        <taxon>Bacilli</taxon>
        <taxon>Bacillales</taxon>
        <taxon>Bacillaceae</taxon>
        <taxon>Bacillus</taxon>
        <taxon>Bacillus cereus group</taxon>
    </lineage>
</organism>
<protein>
    <recommendedName>
        <fullName evidence="10">Major facilitator superfamily (MFS) profile domain-containing protein</fullName>
    </recommendedName>
</protein>
<dbReference type="Gene3D" id="1.20.1250.20">
    <property type="entry name" value="MFS general substrate transporter like domains"/>
    <property type="match status" value="1"/>
</dbReference>
<sequence>MNEIASLWGNRIYVRMFSAFSISIFGVYLDMIAVATLVSYTWKSDPIIISLIPIAYALPMILFGSWAGVLSDRLKKLRIMIIADVLIAIVTFILVFVPNVYWLLLLLAVRSTFASFFQPAHQALTKQVVHEHHLAQATSWNGLMDQVGRIAGPLLGAMLITGLSPQISMSVRGVSSLCSAFILLSISKMVKDKKQFEQIQKTERQGFFSAWLEGWKYVWNRKIIFYTMFYGLCGVGILQLVESQVPVLMRELFPNSPEMVGWINAIVGLGGVCGVLLIKRIGELKYGWFLGGGIALIGLGFGSLGLFTETTPVFFTFVIGFIAGIGSGLFFISFNIILQKETDIETAGRVFGIQSSLSNLMFIVPPLIGGVFVKLIGVSQVYVWIGSAMFLLGGIGIIFRNKIWKTEMVVEKVKQVTSL</sequence>
<dbReference type="PATRIC" id="fig|1053226.3.peg.1428"/>
<evidence type="ECO:0000256" key="6">
    <source>
        <dbReference type="ARBA" id="ARBA00023136"/>
    </source>
</evidence>
<evidence type="ECO:0000256" key="3">
    <source>
        <dbReference type="ARBA" id="ARBA00022475"/>
    </source>
</evidence>
<feature type="transmembrane region" description="Helical" evidence="7">
    <location>
        <begin position="350"/>
        <end position="375"/>
    </location>
</feature>
<dbReference type="RefSeq" id="WP_002014148.1">
    <property type="nucleotide sequence ID" value="NZ_JH792310.1"/>
</dbReference>
<accession>J8I7D6</accession>
<dbReference type="InterPro" id="IPR011701">
    <property type="entry name" value="MFS"/>
</dbReference>
<feature type="transmembrane region" description="Helical" evidence="7">
    <location>
        <begin position="81"/>
        <end position="104"/>
    </location>
</feature>
<evidence type="ECO:0000256" key="4">
    <source>
        <dbReference type="ARBA" id="ARBA00022692"/>
    </source>
</evidence>
<feature type="transmembrane region" description="Helical" evidence="7">
    <location>
        <begin position="167"/>
        <end position="186"/>
    </location>
</feature>
<comment type="caution">
    <text evidence="8">The sequence shown here is derived from an EMBL/GenBank/DDBJ whole genome shotgun (WGS) entry which is preliminary data.</text>
</comment>
<keyword evidence="5 7" id="KW-1133">Transmembrane helix</keyword>
<comment type="subcellular location">
    <subcellularLocation>
        <location evidence="1">Cell membrane</location>
        <topology evidence="1">Multi-pass membrane protein</topology>
    </subcellularLocation>
</comment>
<feature type="transmembrane region" description="Helical" evidence="7">
    <location>
        <begin position="313"/>
        <end position="338"/>
    </location>
</feature>
<keyword evidence="4 7" id="KW-0812">Transmembrane</keyword>
<evidence type="ECO:0000256" key="1">
    <source>
        <dbReference type="ARBA" id="ARBA00004651"/>
    </source>
</evidence>